<evidence type="ECO:0000313" key="3">
    <source>
        <dbReference type="Proteomes" id="UP000177169"/>
    </source>
</evidence>
<gene>
    <name evidence="2" type="ORF">A3D01_03245</name>
</gene>
<dbReference type="EMBL" id="MGGR01000005">
    <property type="protein sequence ID" value="OGM34530.1"/>
    <property type="molecule type" value="Genomic_DNA"/>
</dbReference>
<comment type="caution">
    <text evidence="2">The sequence shown here is derived from an EMBL/GenBank/DDBJ whole genome shotgun (WGS) entry which is preliminary data.</text>
</comment>
<reference evidence="2 3" key="1">
    <citation type="journal article" date="2016" name="Nat. Commun.">
        <title>Thousands of microbial genomes shed light on interconnected biogeochemical processes in an aquifer system.</title>
        <authorList>
            <person name="Anantharaman K."/>
            <person name="Brown C.T."/>
            <person name="Hug L.A."/>
            <person name="Sharon I."/>
            <person name="Castelle C.J."/>
            <person name="Probst A.J."/>
            <person name="Thomas B.C."/>
            <person name="Singh A."/>
            <person name="Wilkins M.J."/>
            <person name="Karaoz U."/>
            <person name="Brodie E.L."/>
            <person name="Williams K.H."/>
            <person name="Hubbard S.S."/>
            <person name="Banfield J.F."/>
        </authorList>
    </citation>
    <scope>NUCLEOTIDE SEQUENCE [LARGE SCALE GENOMIC DNA]</scope>
</reference>
<keyword evidence="1" id="KW-1133">Transmembrane helix</keyword>
<accession>A0A1F7Z512</accession>
<evidence type="ECO:0000256" key="1">
    <source>
        <dbReference type="SAM" id="Phobius"/>
    </source>
</evidence>
<proteinExistence type="predicted"/>
<keyword evidence="1" id="KW-0472">Membrane</keyword>
<feature type="transmembrane region" description="Helical" evidence="1">
    <location>
        <begin position="33"/>
        <end position="54"/>
    </location>
</feature>
<name>A0A1F7Z512_9BACT</name>
<dbReference type="Proteomes" id="UP000177169">
    <property type="component" value="Unassembled WGS sequence"/>
</dbReference>
<dbReference type="AlphaFoldDB" id="A0A1F7Z512"/>
<dbReference type="InterPro" id="IPR043993">
    <property type="entry name" value="T4SS_pilin"/>
</dbReference>
<dbReference type="Pfam" id="PF18895">
    <property type="entry name" value="T4SS_pilin"/>
    <property type="match status" value="1"/>
</dbReference>
<organism evidence="2 3">
    <name type="scientific">Candidatus Woesebacteria bacterium RIFCSPHIGHO2_02_FULL_39_13</name>
    <dbReference type="NCBI Taxonomy" id="1802505"/>
    <lineage>
        <taxon>Bacteria</taxon>
        <taxon>Candidatus Woeseibacteriota</taxon>
    </lineage>
</organism>
<keyword evidence="1" id="KW-0812">Transmembrane</keyword>
<feature type="transmembrane region" description="Helical" evidence="1">
    <location>
        <begin position="75"/>
        <end position="97"/>
    </location>
</feature>
<evidence type="ECO:0000313" key="2">
    <source>
        <dbReference type="EMBL" id="OGM34530.1"/>
    </source>
</evidence>
<protein>
    <submittedName>
        <fullName evidence="2">Uncharacterized protein</fullName>
    </submittedName>
</protein>
<dbReference type="STRING" id="1802505.A3D01_03245"/>
<sequence length="107" mass="11947">MDIEIAGLPFSDWETQTLPLLANQPIGTVINTFIRYLFPIAGLVLLAYLIFGGYKYLTSMGDPKKIQESRLNITYAIVGFAILIAAYWVVLVAARVLNIPAINQIFR</sequence>